<evidence type="ECO:0000313" key="1">
    <source>
        <dbReference type="EMBL" id="KIN02885.1"/>
    </source>
</evidence>
<dbReference type="InParanoid" id="A0A0C3HIG4"/>
<protein>
    <submittedName>
        <fullName evidence="1">Uncharacterized protein</fullName>
    </submittedName>
</protein>
<sequence>MESSSSTGKKFAPSTDRAAEIWYNWTSSPAIAGVANIFHRPELGAYMAGLWEHDSFRGMSWRRVEPVEQEPSQYRSYIATKANRNLAARAYKPPVAYSQLELGVPKLSPAADGPNGLFMKNILFDKDRPAGAGTHAYQIQSERDQIWKETLIFPICKERWDDRLVYALLLETMQDPDSFKRVGLVELEWQPSLLSDMV</sequence>
<dbReference type="HOGENOM" id="CLU_1378518_0_0_1"/>
<dbReference type="Proteomes" id="UP000054321">
    <property type="component" value="Unassembled WGS sequence"/>
</dbReference>
<name>A0A0C3HIG4_OIDMZ</name>
<reference evidence="2" key="2">
    <citation type="submission" date="2015-01" db="EMBL/GenBank/DDBJ databases">
        <title>Evolutionary Origins and Diversification of the Mycorrhizal Mutualists.</title>
        <authorList>
            <consortium name="DOE Joint Genome Institute"/>
            <consortium name="Mycorrhizal Genomics Consortium"/>
            <person name="Kohler A."/>
            <person name="Kuo A."/>
            <person name="Nagy L.G."/>
            <person name="Floudas D."/>
            <person name="Copeland A."/>
            <person name="Barry K.W."/>
            <person name="Cichocki N."/>
            <person name="Veneault-Fourrey C."/>
            <person name="LaButti K."/>
            <person name="Lindquist E.A."/>
            <person name="Lipzen A."/>
            <person name="Lundell T."/>
            <person name="Morin E."/>
            <person name="Murat C."/>
            <person name="Riley R."/>
            <person name="Ohm R."/>
            <person name="Sun H."/>
            <person name="Tunlid A."/>
            <person name="Henrissat B."/>
            <person name="Grigoriev I.V."/>
            <person name="Hibbett D.S."/>
            <person name="Martin F."/>
        </authorList>
    </citation>
    <scope>NUCLEOTIDE SEQUENCE [LARGE SCALE GENOMIC DNA]</scope>
    <source>
        <strain evidence="2">Zn</strain>
    </source>
</reference>
<dbReference type="EMBL" id="KN832874">
    <property type="protein sequence ID" value="KIN02885.1"/>
    <property type="molecule type" value="Genomic_DNA"/>
</dbReference>
<dbReference type="AlphaFoldDB" id="A0A0C3HIG4"/>
<reference evidence="1 2" key="1">
    <citation type="submission" date="2014-04" db="EMBL/GenBank/DDBJ databases">
        <authorList>
            <consortium name="DOE Joint Genome Institute"/>
            <person name="Kuo A."/>
            <person name="Martino E."/>
            <person name="Perotto S."/>
            <person name="Kohler A."/>
            <person name="Nagy L.G."/>
            <person name="Floudas D."/>
            <person name="Copeland A."/>
            <person name="Barry K.W."/>
            <person name="Cichocki N."/>
            <person name="Veneault-Fourrey C."/>
            <person name="LaButti K."/>
            <person name="Lindquist E.A."/>
            <person name="Lipzen A."/>
            <person name="Lundell T."/>
            <person name="Morin E."/>
            <person name="Murat C."/>
            <person name="Sun H."/>
            <person name="Tunlid A."/>
            <person name="Henrissat B."/>
            <person name="Grigoriev I.V."/>
            <person name="Hibbett D.S."/>
            <person name="Martin F."/>
            <person name="Nordberg H.P."/>
            <person name="Cantor M.N."/>
            <person name="Hua S.X."/>
        </authorList>
    </citation>
    <scope>NUCLEOTIDE SEQUENCE [LARGE SCALE GENOMIC DNA]</scope>
    <source>
        <strain evidence="1 2">Zn</strain>
    </source>
</reference>
<proteinExistence type="predicted"/>
<evidence type="ECO:0000313" key="2">
    <source>
        <dbReference type="Proteomes" id="UP000054321"/>
    </source>
</evidence>
<keyword evidence="2" id="KW-1185">Reference proteome</keyword>
<organism evidence="1 2">
    <name type="scientific">Oidiodendron maius (strain Zn)</name>
    <dbReference type="NCBI Taxonomy" id="913774"/>
    <lineage>
        <taxon>Eukaryota</taxon>
        <taxon>Fungi</taxon>
        <taxon>Dikarya</taxon>
        <taxon>Ascomycota</taxon>
        <taxon>Pezizomycotina</taxon>
        <taxon>Leotiomycetes</taxon>
        <taxon>Leotiomycetes incertae sedis</taxon>
        <taxon>Myxotrichaceae</taxon>
        <taxon>Oidiodendron</taxon>
    </lineage>
</organism>
<gene>
    <name evidence="1" type="ORF">OIDMADRAFT_52710</name>
</gene>
<accession>A0A0C3HIG4</accession>